<feature type="active site" evidence="5">
    <location>
        <position position="92"/>
    </location>
</feature>
<dbReference type="Gene3D" id="3.40.366.10">
    <property type="entry name" value="Malonyl-Coenzyme A Acyl Carrier Protein, domain 2"/>
    <property type="match status" value="1"/>
</dbReference>
<dbReference type="GO" id="GO:0005829">
    <property type="term" value="C:cytosol"/>
    <property type="evidence" value="ECO:0007669"/>
    <property type="project" value="TreeGrafter"/>
</dbReference>
<dbReference type="EMBL" id="PZZP01000001">
    <property type="protein sequence ID" value="PTM59101.1"/>
    <property type="molecule type" value="Genomic_DNA"/>
</dbReference>
<dbReference type="PANTHER" id="PTHR42681:SF1">
    <property type="entry name" value="MALONYL-COA-ACYL CARRIER PROTEIN TRANSACYLASE, MITOCHONDRIAL"/>
    <property type="match status" value="1"/>
</dbReference>
<name>A0A2T4ZB24_9BACL</name>
<evidence type="ECO:0000313" key="7">
    <source>
        <dbReference type="EMBL" id="PTM59101.1"/>
    </source>
</evidence>
<protein>
    <recommendedName>
        <fullName evidence="4">Malonyl CoA-acyl carrier protein transacylase</fullName>
        <ecNumber evidence="4">2.3.1.39</ecNumber>
    </recommendedName>
</protein>
<dbReference type="NCBIfam" id="TIGR00128">
    <property type="entry name" value="fabD"/>
    <property type="match status" value="1"/>
</dbReference>
<dbReference type="RefSeq" id="WP_107725824.1">
    <property type="nucleotide sequence ID" value="NZ_PZZP01000001.1"/>
</dbReference>
<dbReference type="OrthoDB" id="9805460at2"/>
<evidence type="ECO:0000259" key="6">
    <source>
        <dbReference type="SMART" id="SM00827"/>
    </source>
</evidence>
<dbReference type="EC" id="2.3.1.39" evidence="4"/>
<dbReference type="FunFam" id="3.30.70.250:FF:000001">
    <property type="entry name" value="Malonyl CoA-acyl carrier protein transacylase"/>
    <property type="match status" value="1"/>
</dbReference>
<reference evidence="7 8" key="1">
    <citation type="submission" date="2018-04" db="EMBL/GenBank/DDBJ databases">
        <title>Genomic Encyclopedia of Archaeal and Bacterial Type Strains, Phase II (KMG-II): from individual species to whole genera.</title>
        <authorList>
            <person name="Goeker M."/>
        </authorList>
    </citation>
    <scope>NUCLEOTIDE SEQUENCE [LARGE SCALE GENOMIC DNA]</scope>
    <source>
        <strain evidence="7 8">DSM 45169</strain>
    </source>
</reference>
<accession>A0A2T4ZB24</accession>
<dbReference type="GO" id="GO:0004314">
    <property type="term" value="F:[acyl-carrier-protein] S-malonyltransferase activity"/>
    <property type="evidence" value="ECO:0007669"/>
    <property type="project" value="UniProtKB-EC"/>
</dbReference>
<dbReference type="Pfam" id="PF00698">
    <property type="entry name" value="Acyl_transf_1"/>
    <property type="match status" value="1"/>
</dbReference>
<dbReference type="SUPFAM" id="SSF55048">
    <property type="entry name" value="Probable ACP-binding domain of malonyl-CoA ACP transacylase"/>
    <property type="match status" value="1"/>
</dbReference>
<evidence type="ECO:0000256" key="5">
    <source>
        <dbReference type="PIRSR" id="PIRSR000446-1"/>
    </source>
</evidence>
<dbReference type="Proteomes" id="UP000241639">
    <property type="component" value="Unassembled WGS sequence"/>
</dbReference>
<dbReference type="AlphaFoldDB" id="A0A2T4ZB24"/>
<dbReference type="SMART" id="SM00827">
    <property type="entry name" value="PKS_AT"/>
    <property type="match status" value="1"/>
</dbReference>
<sequence>MGKIAFLFPGQGSQAVGMGKETYEADALARERFEKADERLGFSLSNLIFTGPEEELRLTANAQPAILTTSAALLSLLEREWAGKPDFVAGHSLGEYTALVAAGVLSFEDAVLAVRQRGLLMEEAVPAGQGGMAAVIGLEREVVDEICRKLRDRGQVVEPANYNCPGQLVISGEKEAVLQASAEAETQGARRVIQLAVSGPFHSRLMKPAAEKMEKVLAELPLHEGRVPVVANVSAQAETDVEAIRHRLVEQIYSPVLWEDSIRWMMEQGVDTFVEIGPGNVLSGLVRKVNRRVTMLSIHSEESLQQALAKMD</sequence>
<dbReference type="PIRSF" id="PIRSF000446">
    <property type="entry name" value="Mct"/>
    <property type="match status" value="1"/>
</dbReference>
<evidence type="ECO:0000256" key="2">
    <source>
        <dbReference type="ARBA" id="ARBA00023315"/>
    </source>
</evidence>
<dbReference type="Gene3D" id="3.30.70.250">
    <property type="entry name" value="Malonyl-CoA ACP transacylase, ACP-binding"/>
    <property type="match status" value="1"/>
</dbReference>
<dbReference type="InterPro" id="IPR024925">
    <property type="entry name" value="Malonyl_CoA-ACP_transAc"/>
</dbReference>
<evidence type="ECO:0000256" key="1">
    <source>
        <dbReference type="ARBA" id="ARBA00022679"/>
    </source>
</evidence>
<keyword evidence="2 4" id="KW-0012">Acyltransferase</keyword>
<dbReference type="SUPFAM" id="SSF52151">
    <property type="entry name" value="FabD/lysophospholipase-like"/>
    <property type="match status" value="1"/>
</dbReference>
<dbReference type="InterPro" id="IPR001227">
    <property type="entry name" value="Ac_transferase_dom_sf"/>
</dbReference>
<gene>
    <name evidence="7" type="ORF">C8J48_1703</name>
</gene>
<comment type="similarity">
    <text evidence="4">Belongs to the fabD family.</text>
</comment>
<feature type="active site" evidence="5">
    <location>
        <position position="202"/>
    </location>
</feature>
<keyword evidence="1 4" id="KW-0808">Transferase</keyword>
<keyword evidence="8" id="KW-1185">Reference proteome</keyword>
<organism evidence="7 8">
    <name type="scientific">Desmospora activa DSM 45169</name>
    <dbReference type="NCBI Taxonomy" id="1121389"/>
    <lineage>
        <taxon>Bacteria</taxon>
        <taxon>Bacillati</taxon>
        <taxon>Bacillota</taxon>
        <taxon>Bacilli</taxon>
        <taxon>Bacillales</taxon>
        <taxon>Thermoactinomycetaceae</taxon>
        <taxon>Desmospora</taxon>
    </lineage>
</organism>
<proteinExistence type="inferred from homology"/>
<comment type="catalytic activity">
    <reaction evidence="3 4">
        <text>holo-[ACP] + malonyl-CoA = malonyl-[ACP] + CoA</text>
        <dbReference type="Rhea" id="RHEA:41792"/>
        <dbReference type="Rhea" id="RHEA-COMP:9623"/>
        <dbReference type="Rhea" id="RHEA-COMP:9685"/>
        <dbReference type="ChEBI" id="CHEBI:57287"/>
        <dbReference type="ChEBI" id="CHEBI:57384"/>
        <dbReference type="ChEBI" id="CHEBI:64479"/>
        <dbReference type="ChEBI" id="CHEBI:78449"/>
        <dbReference type="EC" id="2.3.1.39"/>
    </reaction>
</comment>
<evidence type="ECO:0000256" key="3">
    <source>
        <dbReference type="ARBA" id="ARBA00048462"/>
    </source>
</evidence>
<dbReference type="GO" id="GO:0006633">
    <property type="term" value="P:fatty acid biosynthetic process"/>
    <property type="evidence" value="ECO:0007669"/>
    <property type="project" value="TreeGrafter"/>
</dbReference>
<dbReference type="InterPro" id="IPR050858">
    <property type="entry name" value="Mal-CoA-ACP_Trans/PKS_FabD"/>
</dbReference>
<dbReference type="InterPro" id="IPR004410">
    <property type="entry name" value="Malonyl_CoA-ACP_transAc_FabD"/>
</dbReference>
<dbReference type="InterPro" id="IPR016036">
    <property type="entry name" value="Malonyl_transacylase_ACP-bd"/>
</dbReference>
<evidence type="ECO:0000256" key="4">
    <source>
        <dbReference type="PIRNR" id="PIRNR000446"/>
    </source>
</evidence>
<dbReference type="InterPro" id="IPR014043">
    <property type="entry name" value="Acyl_transferase_dom"/>
</dbReference>
<feature type="domain" description="Malonyl-CoA:ACP transacylase (MAT)" evidence="6">
    <location>
        <begin position="7"/>
        <end position="302"/>
    </location>
</feature>
<comment type="caution">
    <text evidence="7">The sequence shown here is derived from an EMBL/GenBank/DDBJ whole genome shotgun (WGS) entry which is preliminary data.</text>
</comment>
<dbReference type="InterPro" id="IPR016035">
    <property type="entry name" value="Acyl_Trfase/lysoPLipase"/>
</dbReference>
<evidence type="ECO:0000313" key="8">
    <source>
        <dbReference type="Proteomes" id="UP000241639"/>
    </source>
</evidence>
<dbReference type="PANTHER" id="PTHR42681">
    <property type="entry name" value="MALONYL-COA-ACYL CARRIER PROTEIN TRANSACYLASE, MITOCHONDRIAL"/>
    <property type="match status" value="1"/>
</dbReference>